<dbReference type="SUPFAM" id="SSF50729">
    <property type="entry name" value="PH domain-like"/>
    <property type="match status" value="1"/>
</dbReference>
<feature type="compositionally biased region" description="Low complexity" evidence="4">
    <location>
        <begin position="262"/>
        <end position="272"/>
    </location>
</feature>
<proteinExistence type="predicted"/>
<organism evidence="7 8">
    <name type="scientific">Pygocentrus nattereri</name>
    <name type="common">Red-bellied piranha</name>
    <dbReference type="NCBI Taxonomy" id="42514"/>
    <lineage>
        <taxon>Eukaryota</taxon>
        <taxon>Metazoa</taxon>
        <taxon>Chordata</taxon>
        <taxon>Craniata</taxon>
        <taxon>Vertebrata</taxon>
        <taxon>Euteleostomi</taxon>
        <taxon>Actinopterygii</taxon>
        <taxon>Neopterygii</taxon>
        <taxon>Teleostei</taxon>
        <taxon>Ostariophysi</taxon>
        <taxon>Characiformes</taxon>
        <taxon>Characoidei</taxon>
        <taxon>Pygocentrus</taxon>
    </lineage>
</organism>
<feature type="compositionally biased region" description="Acidic residues" evidence="4">
    <location>
        <begin position="81"/>
        <end position="100"/>
    </location>
</feature>
<dbReference type="PROSITE" id="PS50106">
    <property type="entry name" value="PDZ"/>
    <property type="match status" value="2"/>
</dbReference>
<evidence type="ECO:0000313" key="8">
    <source>
        <dbReference type="Proteomes" id="UP001501920"/>
    </source>
</evidence>
<feature type="region of interest" description="Disordered" evidence="4">
    <location>
        <begin position="1"/>
        <end position="101"/>
    </location>
</feature>
<feature type="compositionally biased region" description="Acidic residues" evidence="4">
    <location>
        <begin position="114"/>
        <end position="126"/>
    </location>
</feature>
<dbReference type="SUPFAM" id="SSF50156">
    <property type="entry name" value="PDZ domain-like"/>
    <property type="match status" value="2"/>
</dbReference>
<dbReference type="InterPro" id="IPR011993">
    <property type="entry name" value="PH-like_dom_sf"/>
</dbReference>
<dbReference type="InterPro" id="IPR051230">
    <property type="entry name" value="APP-Binding"/>
</dbReference>
<evidence type="ECO:0000259" key="5">
    <source>
        <dbReference type="PROSITE" id="PS01179"/>
    </source>
</evidence>
<dbReference type="InterPro" id="IPR006020">
    <property type="entry name" value="PTB/PI_dom"/>
</dbReference>
<dbReference type="CDD" id="cd06793">
    <property type="entry name" value="PDZ2_APBA1_3-like"/>
    <property type="match status" value="1"/>
</dbReference>
<dbReference type="Proteomes" id="UP001501920">
    <property type="component" value="Chromosome 25"/>
</dbReference>
<dbReference type="InterPro" id="IPR001478">
    <property type="entry name" value="PDZ"/>
</dbReference>
<feature type="compositionally biased region" description="Acidic residues" evidence="4">
    <location>
        <begin position="190"/>
        <end position="216"/>
    </location>
</feature>
<keyword evidence="3" id="KW-0677">Repeat</keyword>
<dbReference type="GeneTree" id="ENSGT00940000158943"/>
<sequence>MASAELHAPYPSAPTECPPEEYEEQQDTEAPVPPYGDEEGAHLPNSRPTTPTTPDHTHTDYRGHPDSLDGDSSSDYVNNTSEEDEEEEDYDEGLPEEDEGVTYYIRYCPEDDSYLEGVDCNEEGDYETVRAEPPPDTDECQEAVEEEWAEGEGEGDMESGEVRCEILEEQDSDQQIYDAHQDQALPPVQDQDEEEDGEESEDYCPNDEEEPEEEEQDRERYTGDYYAPEDNGNSYRGHKGIEGETGEETEEDIDQIVAEIKMSMSMGSLSSGTDQSPEELGAEPAPGRYQSEAPPKAEPAAAPYPSQPHRHDGRPKSLNIPPAGHNPQPQRVPGPCEPEDLIDGIIFAANYLGSTQLLSERNPSKNIRMMQAQEAVSRVKRVQKAAKIKKKASPDGDTQTLTEVDLFISTQRIKVLNADTQETMMDNALRTISYIADIGNIVVLMARRRMPRSASQDCIETTPGAPEAKKQYKMICHVFESEDAQLIAQSIGQAFSVAYQEFLRANGINPEDLSQKEYSDIINTQEMYNDDLIHFSNSENCKELHLEKQKGEILGVVIVESGWGSILPTVILANMMNGGPAARSGKLSIGDQIMSINNTSLVGLPLATCQGIIKGLKNQVQVKLNIVSCPPVTTVLIKRPDLKYQLGFSVQNGIICSLMRGGIAERGGVRVGHRIIEINGQSVVATAHEKIVQALSNSVGEIHMKTMPAAMFRLLTGQETPMYI</sequence>
<keyword evidence="2" id="KW-0597">Phosphoprotein</keyword>
<dbReference type="Pfam" id="PF00640">
    <property type="entry name" value="PID"/>
    <property type="match status" value="1"/>
</dbReference>
<dbReference type="FunFam" id="2.30.42.10:FF:000007">
    <property type="entry name" value="Amyloid beta A4 protein-binding family A member"/>
    <property type="match status" value="1"/>
</dbReference>
<dbReference type="GO" id="GO:0007268">
    <property type="term" value="P:chemical synaptic transmission"/>
    <property type="evidence" value="ECO:0007669"/>
    <property type="project" value="TreeGrafter"/>
</dbReference>
<keyword evidence="8" id="KW-1185">Reference proteome</keyword>
<feature type="domain" description="PDZ" evidence="6">
    <location>
        <begin position="543"/>
        <end position="628"/>
    </location>
</feature>
<feature type="region of interest" description="Disordered" evidence="4">
    <location>
        <begin position="114"/>
        <end position="338"/>
    </location>
</feature>
<dbReference type="PANTHER" id="PTHR12345">
    <property type="entry name" value="SYNTENIN RELATED"/>
    <property type="match status" value="1"/>
</dbReference>
<accession>A0AAR2L039</accession>
<dbReference type="GO" id="GO:0043197">
    <property type="term" value="C:dendritic spine"/>
    <property type="evidence" value="ECO:0007669"/>
    <property type="project" value="TreeGrafter"/>
</dbReference>
<feature type="compositionally biased region" description="Acidic residues" evidence="4">
    <location>
        <begin position="135"/>
        <end position="159"/>
    </location>
</feature>
<name>A0AAR2L039_PYGNA</name>
<reference evidence="7" key="2">
    <citation type="submission" date="2025-08" db="UniProtKB">
        <authorList>
            <consortium name="Ensembl"/>
        </authorList>
    </citation>
    <scope>IDENTIFICATION</scope>
</reference>
<dbReference type="CDD" id="cd06720">
    <property type="entry name" value="PDZ1_APBA1_3-like"/>
    <property type="match status" value="1"/>
</dbReference>
<dbReference type="FunFam" id="2.30.29.30:FF:000044">
    <property type="entry name" value="amyloid beta A4 precursor protein-binding family A member 1"/>
    <property type="match status" value="1"/>
</dbReference>
<dbReference type="FunFam" id="2.30.42.10:FF:000017">
    <property type="entry name" value="Amyloid beta A4 protein-binding family A member 1"/>
    <property type="match status" value="1"/>
</dbReference>
<dbReference type="GO" id="GO:0005886">
    <property type="term" value="C:plasma membrane"/>
    <property type="evidence" value="ECO:0007669"/>
    <property type="project" value="TreeGrafter"/>
</dbReference>
<evidence type="ECO:0000256" key="1">
    <source>
        <dbReference type="ARBA" id="ARBA00022448"/>
    </source>
</evidence>
<dbReference type="InterPro" id="IPR036034">
    <property type="entry name" value="PDZ_sf"/>
</dbReference>
<feature type="domain" description="PID" evidence="5">
    <location>
        <begin position="343"/>
        <end position="530"/>
    </location>
</feature>
<evidence type="ECO:0000256" key="4">
    <source>
        <dbReference type="SAM" id="MobiDB-lite"/>
    </source>
</evidence>
<dbReference type="GO" id="GO:0005737">
    <property type="term" value="C:cytoplasm"/>
    <property type="evidence" value="ECO:0007669"/>
    <property type="project" value="TreeGrafter"/>
</dbReference>
<dbReference type="Gene3D" id="2.30.29.30">
    <property type="entry name" value="Pleckstrin-homology domain (PH domain)/Phosphotyrosine-binding domain (PTB)"/>
    <property type="match status" value="1"/>
</dbReference>
<evidence type="ECO:0008006" key="9">
    <source>
        <dbReference type="Google" id="ProtNLM"/>
    </source>
</evidence>
<feature type="compositionally biased region" description="Basic and acidic residues" evidence="4">
    <location>
        <begin position="55"/>
        <end position="67"/>
    </location>
</feature>
<reference evidence="7" key="3">
    <citation type="submission" date="2025-09" db="UniProtKB">
        <authorList>
            <consortium name="Ensembl"/>
        </authorList>
    </citation>
    <scope>IDENTIFICATION</scope>
</reference>
<feature type="compositionally biased region" description="Acidic residues" evidence="4">
    <location>
        <begin position="18"/>
        <end position="27"/>
    </location>
</feature>
<feature type="compositionally biased region" description="Polar residues" evidence="4">
    <location>
        <begin position="70"/>
        <end position="80"/>
    </location>
</feature>
<protein>
    <recommendedName>
        <fullName evidence="9">Amyloid beta (A4) precursor protein-binding, family A, member 2b</fullName>
    </recommendedName>
</protein>
<dbReference type="GO" id="GO:0001540">
    <property type="term" value="F:amyloid-beta binding"/>
    <property type="evidence" value="ECO:0007669"/>
    <property type="project" value="TreeGrafter"/>
</dbReference>
<dbReference type="SMART" id="SM00228">
    <property type="entry name" value="PDZ"/>
    <property type="match status" value="2"/>
</dbReference>
<dbReference type="Ensembl" id="ENSPNAT00000045283.1">
    <property type="protein sequence ID" value="ENSPNAP00000069880.1"/>
    <property type="gene ID" value="ENSPNAG00000000858.2"/>
</dbReference>
<evidence type="ECO:0000256" key="3">
    <source>
        <dbReference type="ARBA" id="ARBA00022737"/>
    </source>
</evidence>
<feature type="compositionally biased region" description="Acidic residues" evidence="4">
    <location>
        <begin position="244"/>
        <end position="254"/>
    </location>
</feature>
<dbReference type="Pfam" id="PF00595">
    <property type="entry name" value="PDZ"/>
    <property type="match status" value="2"/>
</dbReference>
<keyword evidence="1" id="KW-0813">Transport</keyword>
<feature type="domain" description="PDZ" evidence="6">
    <location>
        <begin position="634"/>
        <end position="710"/>
    </location>
</feature>
<dbReference type="Gene3D" id="2.30.42.10">
    <property type="match status" value="2"/>
</dbReference>
<dbReference type="PROSITE" id="PS01179">
    <property type="entry name" value="PID"/>
    <property type="match status" value="1"/>
</dbReference>
<dbReference type="AlphaFoldDB" id="A0AAR2L039"/>
<dbReference type="CDD" id="cd01208">
    <property type="entry name" value="PTB_X11"/>
    <property type="match status" value="1"/>
</dbReference>
<evidence type="ECO:0000256" key="2">
    <source>
        <dbReference type="ARBA" id="ARBA00022553"/>
    </source>
</evidence>
<dbReference type="PANTHER" id="PTHR12345:SF12">
    <property type="entry name" value="AMYLOID-BETA A4 PRECURSOR PROTEIN-BINDING FAMILY A MEMBER 2"/>
    <property type="match status" value="1"/>
</dbReference>
<reference evidence="7 8" key="1">
    <citation type="submission" date="2020-10" db="EMBL/GenBank/DDBJ databases">
        <title>Pygocentrus nattereri (red-bellied piranha) genome, fPygNat1, primary haplotype.</title>
        <authorList>
            <person name="Myers G."/>
            <person name="Meyer A."/>
            <person name="Karagic N."/>
            <person name="Pippel M."/>
            <person name="Winkler S."/>
            <person name="Tracey A."/>
            <person name="Wood J."/>
            <person name="Formenti G."/>
            <person name="Howe K."/>
            <person name="Fedrigo O."/>
            <person name="Jarvis E.D."/>
        </authorList>
    </citation>
    <scope>NUCLEOTIDE SEQUENCE [LARGE SCALE GENOMIC DNA]</scope>
</reference>
<dbReference type="SMART" id="SM00462">
    <property type="entry name" value="PTB"/>
    <property type="match status" value="1"/>
</dbReference>
<evidence type="ECO:0000313" key="7">
    <source>
        <dbReference type="Ensembl" id="ENSPNAP00000069880.1"/>
    </source>
</evidence>
<evidence type="ECO:0000259" key="6">
    <source>
        <dbReference type="PROSITE" id="PS50106"/>
    </source>
</evidence>